<feature type="compositionally biased region" description="Low complexity" evidence="1">
    <location>
        <begin position="44"/>
        <end position="58"/>
    </location>
</feature>
<feature type="region of interest" description="Disordered" evidence="1">
    <location>
        <begin position="44"/>
        <end position="73"/>
    </location>
</feature>
<evidence type="ECO:0000313" key="2">
    <source>
        <dbReference type="EMBL" id="MED6190083.1"/>
    </source>
</evidence>
<dbReference type="EMBL" id="JASCZI010184369">
    <property type="protein sequence ID" value="MED6190083.1"/>
    <property type="molecule type" value="Genomic_DNA"/>
</dbReference>
<sequence>MAETIIEFLVMAAETGTSSVPQSSESPGPPIDVTPLCIAELGSFDSDSDYLGDSGSPSEGPNGDECIPETPAG</sequence>
<dbReference type="Proteomes" id="UP001341840">
    <property type="component" value="Unassembled WGS sequence"/>
</dbReference>
<name>A0ABU6X090_9FABA</name>
<accession>A0ABU6X090</accession>
<proteinExistence type="predicted"/>
<evidence type="ECO:0000313" key="3">
    <source>
        <dbReference type="Proteomes" id="UP001341840"/>
    </source>
</evidence>
<comment type="caution">
    <text evidence="2">The sequence shown here is derived from an EMBL/GenBank/DDBJ whole genome shotgun (WGS) entry which is preliminary data.</text>
</comment>
<organism evidence="2 3">
    <name type="scientific">Stylosanthes scabra</name>
    <dbReference type="NCBI Taxonomy" id="79078"/>
    <lineage>
        <taxon>Eukaryota</taxon>
        <taxon>Viridiplantae</taxon>
        <taxon>Streptophyta</taxon>
        <taxon>Embryophyta</taxon>
        <taxon>Tracheophyta</taxon>
        <taxon>Spermatophyta</taxon>
        <taxon>Magnoliopsida</taxon>
        <taxon>eudicotyledons</taxon>
        <taxon>Gunneridae</taxon>
        <taxon>Pentapetalae</taxon>
        <taxon>rosids</taxon>
        <taxon>fabids</taxon>
        <taxon>Fabales</taxon>
        <taxon>Fabaceae</taxon>
        <taxon>Papilionoideae</taxon>
        <taxon>50 kb inversion clade</taxon>
        <taxon>dalbergioids sensu lato</taxon>
        <taxon>Dalbergieae</taxon>
        <taxon>Pterocarpus clade</taxon>
        <taxon>Stylosanthes</taxon>
    </lineage>
</organism>
<evidence type="ECO:0000256" key="1">
    <source>
        <dbReference type="SAM" id="MobiDB-lite"/>
    </source>
</evidence>
<feature type="region of interest" description="Disordered" evidence="1">
    <location>
        <begin position="15"/>
        <end position="34"/>
    </location>
</feature>
<feature type="compositionally biased region" description="Polar residues" evidence="1">
    <location>
        <begin position="15"/>
        <end position="26"/>
    </location>
</feature>
<reference evidence="2 3" key="1">
    <citation type="journal article" date="2023" name="Plants (Basel)">
        <title>Bridging the Gap: Combining Genomics and Transcriptomics Approaches to Understand Stylosanthes scabra, an Orphan Legume from the Brazilian Caatinga.</title>
        <authorList>
            <person name="Ferreira-Neto J.R.C."/>
            <person name="da Silva M.D."/>
            <person name="Binneck E."/>
            <person name="de Melo N.F."/>
            <person name="da Silva R.H."/>
            <person name="de Melo A.L.T.M."/>
            <person name="Pandolfi V."/>
            <person name="Bustamante F.O."/>
            <person name="Brasileiro-Vidal A.C."/>
            <person name="Benko-Iseppon A.M."/>
        </authorList>
    </citation>
    <scope>NUCLEOTIDE SEQUENCE [LARGE SCALE GENOMIC DNA]</scope>
    <source>
        <tissue evidence="2">Leaves</tissue>
    </source>
</reference>
<keyword evidence="3" id="KW-1185">Reference proteome</keyword>
<gene>
    <name evidence="2" type="ORF">PIB30_102291</name>
</gene>
<feature type="non-terminal residue" evidence="2">
    <location>
        <position position="73"/>
    </location>
</feature>
<protein>
    <submittedName>
        <fullName evidence="2">Uncharacterized protein</fullName>
    </submittedName>
</protein>